<dbReference type="AlphaFoldDB" id="A0A6A5W1V9"/>
<evidence type="ECO:0000313" key="2">
    <source>
        <dbReference type="Proteomes" id="UP000799779"/>
    </source>
</evidence>
<sequence>MDLESAPFELRYLAACNSRLSLQKHGIRGPMCAKGASAISKKHPQYGNVRFRVPGIFGGGTQVSRKKPLGKRLFRVVMHEQPIKARARVGSDTFEMFDADRMEIECVAAMRSLDLAWSGNLLASLGASSERGGSPRVPLIGCVWFATAPFSAPARPAPVTSHDTPPTPPPSLPAPIAAKFAAFAPLSLSLAVCALAATPASKGMPSLDPMVRV</sequence>
<dbReference type="Proteomes" id="UP000799779">
    <property type="component" value="Unassembled WGS sequence"/>
</dbReference>
<reference evidence="1" key="1">
    <citation type="journal article" date="2020" name="Stud. Mycol.">
        <title>101 Dothideomycetes genomes: a test case for predicting lifestyles and emergence of pathogens.</title>
        <authorList>
            <person name="Haridas S."/>
            <person name="Albert R."/>
            <person name="Binder M."/>
            <person name="Bloem J."/>
            <person name="Labutti K."/>
            <person name="Salamov A."/>
            <person name="Andreopoulos B."/>
            <person name="Baker S."/>
            <person name="Barry K."/>
            <person name="Bills G."/>
            <person name="Bluhm B."/>
            <person name="Cannon C."/>
            <person name="Castanera R."/>
            <person name="Culley D."/>
            <person name="Daum C."/>
            <person name="Ezra D."/>
            <person name="Gonzalez J."/>
            <person name="Henrissat B."/>
            <person name="Kuo A."/>
            <person name="Liang C."/>
            <person name="Lipzen A."/>
            <person name="Lutzoni F."/>
            <person name="Magnuson J."/>
            <person name="Mondo S."/>
            <person name="Nolan M."/>
            <person name="Ohm R."/>
            <person name="Pangilinan J."/>
            <person name="Park H.-J."/>
            <person name="Ramirez L."/>
            <person name="Alfaro M."/>
            <person name="Sun H."/>
            <person name="Tritt A."/>
            <person name="Yoshinaga Y."/>
            <person name="Zwiers L.-H."/>
            <person name="Turgeon B."/>
            <person name="Goodwin S."/>
            <person name="Spatafora J."/>
            <person name="Crous P."/>
            <person name="Grigoriev I."/>
        </authorList>
    </citation>
    <scope>NUCLEOTIDE SEQUENCE</scope>
    <source>
        <strain evidence="1">CBS 123094</strain>
    </source>
</reference>
<gene>
    <name evidence="1" type="ORF">P154DRAFT_580472</name>
</gene>
<protein>
    <submittedName>
        <fullName evidence="1">Uncharacterized protein</fullName>
    </submittedName>
</protein>
<accession>A0A6A5W1V9</accession>
<organism evidence="1 2">
    <name type="scientific">Amniculicola lignicola CBS 123094</name>
    <dbReference type="NCBI Taxonomy" id="1392246"/>
    <lineage>
        <taxon>Eukaryota</taxon>
        <taxon>Fungi</taxon>
        <taxon>Dikarya</taxon>
        <taxon>Ascomycota</taxon>
        <taxon>Pezizomycotina</taxon>
        <taxon>Dothideomycetes</taxon>
        <taxon>Pleosporomycetidae</taxon>
        <taxon>Pleosporales</taxon>
        <taxon>Amniculicolaceae</taxon>
        <taxon>Amniculicola</taxon>
    </lineage>
</organism>
<evidence type="ECO:0000313" key="1">
    <source>
        <dbReference type="EMBL" id="KAF1995763.1"/>
    </source>
</evidence>
<keyword evidence="2" id="KW-1185">Reference proteome</keyword>
<dbReference type="EMBL" id="ML977633">
    <property type="protein sequence ID" value="KAF1995763.1"/>
    <property type="molecule type" value="Genomic_DNA"/>
</dbReference>
<proteinExistence type="predicted"/>
<name>A0A6A5W1V9_9PLEO</name>